<dbReference type="InterPro" id="IPR024975">
    <property type="entry name" value="NOV_C"/>
</dbReference>
<evidence type="ECO:0000313" key="3">
    <source>
        <dbReference type="Proteomes" id="UP000287385"/>
    </source>
</evidence>
<name>A0A401X9E5_ACEPA</name>
<organism evidence="2 3">
    <name type="scientific">Acetobacter pasteurianus NBRC 3278</name>
    <dbReference type="NCBI Taxonomy" id="1226660"/>
    <lineage>
        <taxon>Bacteria</taxon>
        <taxon>Pseudomonadati</taxon>
        <taxon>Pseudomonadota</taxon>
        <taxon>Alphaproteobacteria</taxon>
        <taxon>Acetobacterales</taxon>
        <taxon>Acetobacteraceae</taxon>
        <taxon>Acetobacter</taxon>
    </lineage>
</organism>
<reference evidence="2 3" key="1">
    <citation type="submission" date="2016-06" db="EMBL/GenBank/DDBJ databases">
        <title>Acetobacter pasteurianus NBRC 3278 whole genome sequencing project.</title>
        <authorList>
            <person name="Matsutani M."/>
            <person name="Shiwa Y."/>
            <person name="Okamoto-Kainuma A."/>
            <person name="Ishikawa M."/>
            <person name="Koizumi Y."/>
            <person name="Yoshikawa H."/>
            <person name="Yakushi T."/>
            <person name="Matsushita K."/>
        </authorList>
    </citation>
    <scope>NUCLEOTIDE SEQUENCE [LARGE SCALE GENOMIC DNA]</scope>
    <source>
        <strain evidence="2 3">NBRC 3278</strain>
    </source>
</reference>
<dbReference type="Proteomes" id="UP000287385">
    <property type="component" value="Unassembled WGS sequence"/>
</dbReference>
<evidence type="ECO:0000313" key="2">
    <source>
        <dbReference type="EMBL" id="GCD64289.1"/>
    </source>
</evidence>
<feature type="domain" description="Protein NO VEIN C-terminal" evidence="1">
    <location>
        <begin position="118"/>
        <end position="196"/>
    </location>
</feature>
<dbReference type="EMBL" id="BDEV01000184">
    <property type="protein sequence ID" value="GCD64289.1"/>
    <property type="molecule type" value="Genomic_DNA"/>
</dbReference>
<dbReference type="RefSeq" id="WP_185327984.1">
    <property type="nucleotide sequence ID" value="NZ_BDEV01000184.1"/>
</dbReference>
<protein>
    <recommendedName>
        <fullName evidence="1">Protein NO VEIN C-terminal domain-containing protein</fullName>
    </recommendedName>
</protein>
<comment type="caution">
    <text evidence="2">The sequence shown here is derived from an EMBL/GenBank/DDBJ whole genome shotgun (WGS) entry which is preliminary data.</text>
</comment>
<accession>A0A401X9E5</accession>
<gene>
    <name evidence="2" type="ORF">NBRC3278_3382</name>
</gene>
<keyword evidence="3" id="KW-1185">Reference proteome</keyword>
<sequence>MRPEYKEKTGFRLDTSGQKFSYSIVADKAFLVLPSDRTNPISHPNIKQSKYSYLLRPGEKKPATDAKAEILSEINKRLTTLRKVAITQPNRSNVKTNIEDDSDPLINFGTAEQRKKVEMAAEEAATAYLDELGYTVVRRSDEKIGYDLQAIPKDGGQDLYVEVKGTSGSISRFFMTPNELLFLTAKGWRFALVTDALTKPAIEFLDRRQFKARFDLQPGVWIGAAKEN</sequence>
<evidence type="ECO:0000259" key="1">
    <source>
        <dbReference type="Pfam" id="PF13020"/>
    </source>
</evidence>
<dbReference type="Pfam" id="PF13020">
    <property type="entry name" value="NOV_C"/>
    <property type="match status" value="1"/>
</dbReference>
<proteinExistence type="predicted"/>
<dbReference type="AlphaFoldDB" id="A0A401X9E5"/>